<evidence type="ECO:0000313" key="6">
    <source>
        <dbReference type="Proteomes" id="UP000610303"/>
    </source>
</evidence>
<gene>
    <name evidence="5" type="ORF">GCM10010196_27660</name>
</gene>
<keyword evidence="1" id="KW-0560">Oxidoreductase</keyword>
<evidence type="ECO:0000256" key="1">
    <source>
        <dbReference type="ARBA" id="ARBA00023002"/>
    </source>
</evidence>
<dbReference type="Gene3D" id="3.20.20.30">
    <property type="entry name" value="Luciferase-like domain"/>
    <property type="match status" value="1"/>
</dbReference>
<evidence type="ECO:0000313" key="5">
    <source>
        <dbReference type="EMBL" id="GGR31775.1"/>
    </source>
</evidence>
<evidence type="ECO:0000259" key="4">
    <source>
        <dbReference type="Pfam" id="PF00296"/>
    </source>
</evidence>
<reference evidence="5" key="2">
    <citation type="submission" date="2020-09" db="EMBL/GenBank/DDBJ databases">
        <authorList>
            <person name="Sun Q."/>
            <person name="Ohkuma M."/>
        </authorList>
    </citation>
    <scope>NUCLEOTIDE SEQUENCE</scope>
    <source>
        <strain evidence="5">JCM 3346</strain>
    </source>
</reference>
<dbReference type="InterPro" id="IPR022290">
    <property type="entry name" value="LLM_Atu2307-like"/>
</dbReference>
<organism evidence="5 6">
    <name type="scientific">Agromyces mediolanus</name>
    <name type="common">Corynebacterium mediolanum</name>
    <dbReference type="NCBI Taxonomy" id="41986"/>
    <lineage>
        <taxon>Bacteria</taxon>
        <taxon>Bacillati</taxon>
        <taxon>Actinomycetota</taxon>
        <taxon>Actinomycetes</taxon>
        <taxon>Micrococcales</taxon>
        <taxon>Microbacteriaceae</taxon>
        <taxon>Agromyces</taxon>
    </lineage>
</organism>
<feature type="domain" description="Luciferase-like" evidence="4">
    <location>
        <begin position="19"/>
        <end position="306"/>
    </location>
</feature>
<dbReference type="InterPro" id="IPR050766">
    <property type="entry name" value="Bact_Lucif_Oxidored"/>
</dbReference>
<evidence type="ECO:0000256" key="3">
    <source>
        <dbReference type="SAM" id="MobiDB-lite"/>
    </source>
</evidence>
<keyword evidence="2" id="KW-0503">Monooxygenase</keyword>
<accession>A0A918CNG4</accession>
<dbReference type="GO" id="GO:0016705">
    <property type="term" value="F:oxidoreductase activity, acting on paired donors, with incorporation or reduction of molecular oxygen"/>
    <property type="evidence" value="ECO:0007669"/>
    <property type="project" value="InterPro"/>
</dbReference>
<keyword evidence="6" id="KW-1185">Reference proteome</keyword>
<proteinExistence type="predicted"/>
<sequence>MQTYEFGLDTFGDVTVGPDGATLSHAQVLRNIVEEAVLADRLGLDFFGIGEHHRHEFAVSAPEVVLGTIAGRTERIHLGSAVTVLSSDDPVRVFQRFATLDGLSGGRAEVILGRGSFIESFPLFGYDLAQYQELFEEKLELFSALLEQEPVTWSGALRAPLTEQRVFPPVEHGRLKTWIGVGGSPESVVRAAHYGLPLVLAIIGGSPARFAPLADLYRKALAQFGKPEQPVAIHSPGFIADSDEEALDVLWPHYQVIIDRIGRERGWGAVTREHFEAEASAHGALFAGSSETVAQKIAAALRNVGAVRFDLKYSNGTLPHEAMMGSIERYGSEVVPRVRELLAAAEQTSETDAERLARADRADAAAEG</sequence>
<dbReference type="GO" id="GO:0004497">
    <property type="term" value="F:monooxygenase activity"/>
    <property type="evidence" value="ECO:0007669"/>
    <property type="project" value="UniProtKB-KW"/>
</dbReference>
<reference evidence="5" key="1">
    <citation type="journal article" date="2014" name="Int. J. Syst. Evol. Microbiol.">
        <title>Complete genome sequence of Corynebacterium casei LMG S-19264T (=DSM 44701T), isolated from a smear-ripened cheese.</title>
        <authorList>
            <consortium name="US DOE Joint Genome Institute (JGI-PGF)"/>
            <person name="Walter F."/>
            <person name="Albersmeier A."/>
            <person name="Kalinowski J."/>
            <person name="Ruckert C."/>
        </authorList>
    </citation>
    <scope>NUCLEOTIDE SEQUENCE</scope>
    <source>
        <strain evidence="5">JCM 3346</strain>
    </source>
</reference>
<dbReference type="Pfam" id="PF00296">
    <property type="entry name" value="Bac_luciferase"/>
    <property type="match status" value="1"/>
</dbReference>
<dbReference type="PANTHER" id="PTHR30137">
    <property type="entry name" value="LUCIFERASE-LIKE MONOOXYGENASE"/>
    <property type="match status" value="1"/>
</dbReference>
<dbReference type="GO" id="GO:0005829">
    <property type="term" value="C:cytosol"/>
    <property type="evidence" value="ECO:0007669"/>
    <property type="project" value="TreeGrafter"/>
</dbReference>
<evidence type="ECO:0000256" key="2">
    <source>
        <dbReference type="ARBA" id="ARBA00023033"/>
    </source>
</evidence>
<dbReference type="Proteomes" id="UP000610303">
    <property type="component" value="Unassembled WGS sequence"/>
</dbReference>
<feature type="region of interest" description="Disordered" evidence="3">
    <location>
        <begin position="346"/>
        <end position="368"/>
    </location>
</feature>
<dbReference type="SUPFAM" id="SSF51679">
    <property type="entry name" value="Bacterial luciferase-like"/>
    <property type="match status" value="1"/>
</dbReference>
<comment type="caution">
    <text evidence="5">The sequence shown here is derived from an EMBL/GenBank/DDBJ whole genome shotgun (WGS) entry which is preliminary data.</text>
</comment>
<dbReference type="PANTHER" id="PTHR30137:SF8">
    <property type="entry name" value="BLR5498 PROTEIN"/>
    <property type="match status" value="1"/>
</dbReference>
<dbReference type="NCBIfam" id="TIGR03858">
    <property type="entry name" value="LLM_2I7G"/>
    <property type="match status" value="1"/>
</dbReference>
<dbReference type="AlphaFoldDB" id="A0A918CNG4"/>
<feature type="compositionally biased region" description="Basic and acidic residues" evidence="3">
    <location>
        <begin position="352"/>
        <end position="368"/>
    </location>
</feature>
<dbReference type="InterPro" id="IPR036661">
    <property type="entry name" value="Luciferase-like_sf"/>
</dbReference>
<name>A0A918CNG4_AGRME</name>
<dbReference type="InterPro" id="IPR011251">
    <property type="entry name" value="Luciferase-like_dom"/>
</dbReference>
<dbReference type="RefSeq" id="WP_189085915.1">
    <property type="nucleotide sequence ID" value="NZ_BMRJ01000002.1"/>
</dbReference>
<protein>
    <submittedName>
        <fullName evidence="5">Oxidoreductase</fullName>
    </submittedName>
</protein>
<dbReference type="EMBL" id="BMRJ01000002">
    <property type="protein sequence ID" value="GGR31775.1"/>
    <property type="molecule type" value="Genomic_DNA"/>
</dbReference>